<dbReference type="EMBL" id="BKDJ01000001">
    <property type="protein sequence ID" value="GER21938.1"/>
    <property type="molecule type" value="Genomic_DNA"/>
</dbReference>
<feature type="coiled-coil region" evidence="7">
    <location>
        <begin position="979"/>
        <end position="1027"/>
    </location>
</feature>
<dbReference type="GO" id="GO:0005694">
    <property type="term" value="C:chromosome"/>
    <property type="evidence" value="ECO:0007669"/>
    <property type="project" value="InterPro"/>
</dbReference>
<protein>
    <recommendedName>
        <fullName evidence="7">Chromosome partition protein Smc</fullName>
    </recommendedName>
</protein>
<evidence type="ECO:0000256" key="8">
    <source>
        <dbReference type="SAM" id="MobiDB-lite"/>
    </source>
</evidence>
<evidence type="ECO:0000256" key="7">
    <source>
        <dbReference type="HAMAP-Rule" id="MF_01894"/>
    </source>
</evidence>
<dbReference type="SMART" id="SM00968">
    <property type="entry name" value="SMC_hinge"/>
    <property type="match status" value="1"/>
</dbReference>
<dbReference type="Gene3D" id="3.30.70.1620">
    <property type="match status" value="1"/>
</dbReference>
<evidence type="ECO:0000259" key="9">
    <source>
        <dbReference type="SMART" id="SM00968"/>
    </source>
</evidence>
<dbReference type="AlphaFoldDB" id="A0A5A7NQ46"/>
<dbReference type="GO" id="GO:0005737">
    <property type="term" value="C:cytoplasm"/>
    <property type="evidence" value="ECO:0007669"/>
    <property type="project" value="UniProtKB-SubCell"/>
</dbReference>
<comment type="subunit">
    <text evidence="7">Homodimer.</text>
</comment>
<dbReference type="InterPro" id="IPR036277">
    <property type="entry name" value="SMC_hinge_sf"/>
</dbReference>
<feature type="region of interest" description="Disordered" evidence="8">
    <location>
        <begin position="801"/>
        <end position="822"/>
    </location>
</feature>
<dbReference type="GO" id="GO:0007059">
    <property type="term" value="P:chromosome segregation"/>
    <property type="evidence" value="ECO:0007669"/>
    <property type="project" value="UniProtKB-UniRule"/>
</dbReference>
<dbReference type="Pfam" id="PF06470">
    <property type="entry name" value="SMC_hinge"/>
    <property type="match status" value="1"/>
</dbReference>
<dbReference type="InterPro" id="IPR010935">
    <property type="entry name" value="SMC_hinge"/>
</dbReference>
<dbReference type="FunFam" id="3.40.50.300:FF:000984">
    <property type="entry name" value="Chromosome partition protein Smc"/>
    <property type="match status" value="1"/>
</dbReference>
<evidence type="ECO:0000313" key="11">
    <source>
        <dbReference type="Proteomes" id="UP000325307"/>
    </source>
</evidence>
<dbReference type="PIRSF" id="PIRSF005719">
    <property type="entry name" value="SMC"/>
    <property type="match status" value="1"/>
</dbReference>
<evidence type="ECO:0000313" key="10">
    <source>
        <dbReference type="EMBL" id="GER21938.1"/>
    </source>
</evidence>
<dbReference type="Pfam" id="PF02463">
    <property type="entry name" value="SMC_N"/>
    <property type="match status" value="1"/>
</dbReference>
<sequence length="1195" mass="126805">MHLKSLTVRGFKSFASATVFDFEPGVTAVVGPNGSGKSNVVDALAWVMGEQGAKTLRGGKMEDVIFAGTTGRPPLGRAHVSLTIDNTDGALPIEYAEVTISRTLFRAGGSEYAINGEPARLLDIQELLSDSGLGREMHVIVGQGQLDRILHATADDRRGFIEEAAGILKHRRRREKTVRKLDAMQANLARLQDLTGELRRQLTPLGKQAEVARRAQAVQFEVRDARARLLADDLATLAGNLARDSADEAALRSRQDGVQARLETVRAELASLEAGAARATPAVNAARDTWYRLGAVRERFRSLSALAAERARLLGAGGAQPDPSRDPDRLEHQAARLRGELAEVEEQLEARRELLEEAIEARAASEEAFAEEERRLAALLRAAADRREGLARLSGKVGAHRSRVEAAEGERGRLLAAAADAESRRAAAQAELAAAQEQPAAPGPGGEDPEAALAAARERADALQGRVREVRAREAGRDRDRAALAARLEVLRQGLARRDATEDVLAAAPSGIGGRVFLQLEVAAGHEAAIAAALGPAAEALAADGLDAARTVLEGLRAGNSGRVHLLLADAPAAPAEPEPPAPAVPARTLVRAPAELAGAVGHLLARTAVVADAGEAAAVLAADPAWRLVTRDGDVFTAASAAGGTAAAPSLLETQAAVEETARRLAEAEESLALARVQAGALAGQAAGARAEADAALARVRAAETRNAAQAAGVARLEAAVRQSEAERDRLAAGAEAARVQIEAGQEALAEAVERLDAAQESADGDDEPATGTRDALATAATRARQRELEARLALRGTEEQAGSLRGRVQSLSRAAETERRARAQAEARARVRRRQAAAARAVAAAADTAGRHAEASLELAAAARDRAEAVRTDLEARLVGVRAEAEELGRELASLTDAAHREELARAQQRLRLEALENRAIEELGMTPEHLLEHYGPHLPVPSAEAGGAGGTDKWAALHQEVDADGNPVPTEVPYDRAQQQKRLKRAERDLAALGKVNPLALEEFAALEERHRFLATQLEDLKASRKDLLDIIRDVDGHVQRVFAEAFADTAAQFGRVFARLFPGGEGRLVLTDPSDMLATGIEVEARPAGKKIKRLSLLSGGERSLTAVALLVAIFKARPSPFYVMDEVEAALDDTNLGRLITIFEELRESSQLIVITHQKRTMEIADALYGVTMRGDGVSAVISQRIERQG</sequence>
<comment type="caution">
    <text evidence="10">The sequence shown here is derived from an EMBL/GenBank/DDBJ whole genome shotgun (WGS) entry which is preliminary data.</text>
</comment>
<feature type="coiled-coil region" evidence="7">
    <location>
        <begin position="859"/>
        <end position="926"/>
    </location>
</feature>
<dbReference type="GO" id="GO:0003677">
    <property type="term" value="F:DNA binding"/>
    <property type="evidence" value="ECO:0007669"/>
    <property type="project" value="UniProtKB-UniRule"/>
</dbReference>
<dbReference type="Gene3D" id="1.20.1060.20">
    <property type="match status" value="1"/>
</dbReference>
<dbReference type="PANTHER" id="PTHR43977">
    <property type="entry name" value="STRUCTURAL MAINTENANCE OF CHROMOSOMES PROTEIN 3"/>
    <property type="match status" value="1"/>
</dbReference>
<dbReference type="Gene3D" id="3.40.50.300">
    <property type="entry name" value="P-loop containing nucleotide triphosphate hydrolases"/>
    <property type="match status" value="2"/>
</dbReference>
<dbReference type="InterPro" id="IPR027417">
    <property type="entry name" value="P-loop_NTPase"/>
</dbReference>
<name>A0A5A7NQ46_9MICC</name>
<dbReference type="GO" id="GO:0016887">
    <property type="term" value="F:ATP hydrolysis activity"/>
    <property type="evidence" value="ECO:0007669"/>
    <property type="project" value="InterPro"/>
</dbReference>
<feature type="coiled-coil region" evidence="7">
    <location>
        <begin position="174"/>
        <end position="201"/>
    </location>
</feature>
<evidence type="ECO:0000256" key="6">
    <source>
        <dbReference type="ARBA" id="ARBA00023125"/>
    </source>
</evidence>
<keyword evidence="11" id="KW-1185">Reference proteome</keyword>
<gene>
    <name evidence="7 10" type="primary">smc</name>
    <name evidence="10" type="ORF">NCCP1664_04350</name>
</gene>
<dbReference type="SUPFAM" id="SSF52540">
    <property type="entry name" value="P-loop containing nucleoside triphosphate hydrolases"/>
    <property type="match status" value="1"/>
</dbReference>
<evidence type="ECO:0000256" key="5">
    <source>
        <dbReference type="ARBA" id="ARBA00023054"/>
    </source>
</evidence>
<feature type="region of interest" description="Disordered" evidence="8">
    <location>
        <begin position="756"/>
        <end position="784"/>
    </location>
</feature>
<dbReference type="Proteomes" id="UP000325307">
    <property type="component" value="Unassembled WGS sequence"/>
</dbReference>
<evidence type="ECO:0000256" key="4">
    <source>
        <dbReference type="ARBA" id="ARBA00022840"/>
    </source>
</evidence>
<comment type="subcellular location">
    <subcellularLocation>
        <location evidence="1 7">Cytoplasm</location>
    </subcellularLocation>
</comment>
<dbReference type="InterPro" id="IPR011890">
    <property type="entry name" value="SMC_prok"/>
</dbReference>
<dbReference type="GO" id="GO:0030261">
    <property type="term" value="P:chromosome condensation"/>
    <property type="evidence" value="ECO:0007669"/>
    <property type="project" value="InterPro"/>
</dbReference>
<keyword evidence="5 7" id="KW-0175">Coiled coil</keyword>
<dbReference type="GO" id="GO:0006260">
    <property type="term" value="P:DNA replication"/>
    <property type="evidence" value="ECO:0007669"/>
    <property type="project" value="UniProtKB-UniRule"/>
</dbReference>
<keyword evidence="4 7" id="KW-0067">ATP-binding</keyword>
<dbReference type="SUPFAM" id="SSF75553">
    <property type="entry name" value="Smc hinge domain"/>
    <property type="match status" value="1"/>
</dbReference>
<dbReference type="NCBIfam" id="TIGR02168">
    <property type="entry name" value="SMC_prok_B"/>
    <property type="match status" value="1"/>
</dbReference>
<evidence type="ECO:0000256" key="2">
    <source>
        <dbReference type="ARBA" id="ARBA00022490"/>
    </source>
</evidence>
<dbReference type="InterPro" id="IPR024704">
    <property type="entry name" value="SMC"/>
</dbReference>
<comment type="domain">
    <text evidence="7">Contains large globular domains required for ATP hydrolysis at each terminus and a third globular domain forming a flexible hinge near the middle of the molecule. These domains are separated by coiled-coil structures.</text>
</comment>
<feature type="compositionally biased region" description="Low complexity" evidence="8">
    <location>
        <begin position="427"/>
        <end position="440"/>
    </location>
</feature>
<feature type="binding site" evidence="7">
    <location>
        <begin position="32"/>
        <end position="39"/>
    </location>
    <ligand>
        <name>ATP</name>
        <dbReference type="ChEBI" id="CHEBI:30616"/>
    </ligand>
</feature>
<dbReference type="CDD" id="cd03278">
    <property type="entry name" value="ABC_SMC_barmotin"/>
    <property type="match status" value="1"/>
</dbReference>
<evidence type="ECO:0000256" key="3">
    <source>
        <dbReference type="ARBA" id="ARBA00022741"/>
    </source>
</evidence>
<feature type="compositionally biased region" description="Low complexity" evidence="8">
    <location>
        <begin position="771"/>
        <end position="784"/>
    </location>
</feature>
<keyword evidence="6 7" id="KW-0238">DNA-binding</keyword>
<keyword evidence="2 7" id="KW-0963">Cytoplasm</keyword>
<organism evidence="10 11">
    <name type="scientific">Zafaria cholistanensis</name>
    <dbReference type="NCBI Taxonomy" id="1682741"/>
    <lineage>
        <taxon>Bacteria</taxon>
        <taxon>Bacillati</taxon>
        <taxon>Actinomycetota</taxon>
        <taxon>Actinomycetes</taxon>
        <taxon>Micrococcales</taxon>
        <taxon>Micrococcaceae</taxon>
        <taxon>Zafaria</taxon>
    </lineage>
</organism>
<dbReference type="GO" id="GO:0005524">
    <property type="term" value="F:ATP binding"/>
    <property type="evidence" value="ECO:0007669"/>
    <property type="project" value="UniProtKB-UniRule"/>
</dbReference>
<feature type="region of interest" description="Disordered" evidence="8">
    <location>
        <begin position="427"/>
        <end position="458"/>
    </location>
</feature>
<feature type="domain" description="SMC hinge" evidence="9">
    <location>
        <begin position="510"/>
        <end position="621"/>
    </location>
</feature>
<reference evidence="10 11" key="1">
    <citation type="submission" date="2019-09" db="EMBL/GenBank/DDBJ databases">
        <title>Arthrobacter zafarii sp. nov., a moderately thermotolerant and halotolerant actinobacterium isolated from Cholistan desert soil of Pakistan.</title>
        <authorList>
            <person name="Amin A."/>
            <person name="Ahmed I."/>
            <person name="Khalid N."/>
            <person name="Schumann P."/>
            <person name="Busse H.J."/>
            <person name="Khan I.U."/>
            <person name="Li S."/>
            <person name="Li W.J."/>
        </authorList>
    </citation>
    <scope>NUCLEOTIDE SEQUENCE [LARGE SCALE GENOMIC DNA]</scope>
    <source>
        <strain evidence="10 11">NCCP-1664</strain>
    </source>
</reference>
<dbReference type="Gene3D" id="6.10.140.1720">
    <property type="match status" value="1"/>
</dbReference>
<dbReference type="HAMAP" id="MF_01894">
    <property type="entry name" value="Smc_prok"/>
    <property type="match status" value="1"/>
</dbReference>
<comment type="similarity">
    <text evidence="7">Belongs to the SMC family.</text>
</comment>
<proteinExistence type="inferred from homology"/>
<dbReference type="FunFam" id="3.40.50.300:FF:000901">
    <property type="entry name" value="Chromosome partition protein Smc"/>
    <property type="match status" value="1"/>
</dbReference>
<dbReference type="InterPro" id="IPR003395">
    <property type="entry name" value="RecF/RecN/SMC_N"/>
</dbReference>
<keyword evidence="3 7" id="KW-0547">Nucleotide-binding</keyword>
<accession>A0A5A7NQ46</accession>
<dbReference type="RefSeq" id="WP_149955421.1">
    <property type="nucleotide sequence ID" value="NZ_BKDJ01000001.1"/>
</dbReference>
<comment type="function">
    <text evidence="7">Required for chromosome condensation and partitioning.</text>
</comment>
<dbReference type="GO" id="GO:0007062">
    <property type="term" value="P:sister chromatid cohesion"/>
    <property type="evidence" value="ECO:0007669"/>
    <property type="project" value="InterPro"/>
</dbReference>
<evidence type="ECO:0000256" key="1">
    <source>
        <dbReference type="ARBA" id="ARBA00004496"/>
    </source>
</evidence>
<dbReference type="OrthoDB" id="9808768at2"/>